<dbReference type="AlphaFoldDB" id="G9N583"/>
<evidence type="ECO:0000313" key="3">
    <source>
        <dbReference type="EMBL" id="EHK17928.1"/>
    </source>
</evidence>
<evidence type="ECO:0000313" key="4">
    <source>
        <dbReference type="Proteomes" id="UP000007115"/>
    </source>
</evidence>
<dbReference type="OMA" id="WAPKECE"/>
<evidence type="ECO:0000256" key="1">
    <source>
        <dbReference type="ARBA" id="ARBA00011961"/>
    </source>
</evidence>
<name>G9N583_HYPVG</name>
<dbReference type="PANTHER" id="PTHR12149:SF8">
    <property type="entry name" value="PROTEIN-RIBULOSAMINE 3-KINASE"/>
    <property type="match status" value="1"/>
</dbReference>
<dbReference type="InterPro" id="IPR011009">
    <property type="entry name" value="Kinase-like_dom_sf"/>
</dbReference>
<evidence type="ECO:0000256" key="2">
    <source>
        <dbReference type="ARBA" id="ARBA00048655"/>
    </source>
</evidence>
<accession>G9N583</accession>
<keyword evidence="4" id="KW-1185">Reference proteome</keyword>
<feature type="non-terminal residue" evidence="3">
    <location>
        <position position="185"/>
    </location>
</feature>
<dbReference type="InterPro" id="IPR016477">
    <property type="entry name" value="Fructo-/Ketosamine-3-kinase"/>
</dbReference>
<dbReference type="Pfam" id="PF03881">
    <property type="entry name" value="Fructosamin_kin"/>
    <property type="match status" value="1"/>
</dbReference>
<comment type="catalytic activity">
    <reaction evidence="2">
        <text>N(6)-D-ribulosyl-L-lysyl-[protein] + ATP = N(6)-(3-O-phospho-D-ribulosyl)-L-lysyl-[protein] + ADP + H(+)</text>
        <dbReference type="Rhea" id="RHEA:48432"/>
        <dbReference type="Rhea" id="RHEA-COMP:12103"/>
        <dbReference type="Rhea" id="RHEA-COMP:12104"/>
        <dbReference type="ChEBI" id="CHEBI:15378"/>
        <dbReference type="ChEBI" id="CHEBI:30616"/>
        <dbReference type="ChEBI" id="CHEBI:90418"/>
        <dbReference type="ChEBI" id="CHEBI:90420"/>
        <dbReference type="ChEBI" id="CHEBI:456216"/>
        <dbReference type="EC" id="2.7.1.172"/>
    </reaction>
    <physiologicalReaction direction="left-to-right" evidence="2">
        <dbReference type="Rhea" id="RHEA:48433"/>
    </physiologicalReaction>
</comment>
<dbReference type="Gene3D" id="3.90.1200.10">
    <property type="match status" value="1"/>
</dbReference>
<proteinExistence type="predicted"/>
<dbReference type="OrthoDB" id="5772781at2759"/>
<feature type="non-terminal residue" evidence="3">
    <location>
        <position position="1"/>
    </location>
</feature>
<dbReference type="Proteomes" id="UP000007115">
    <property type="component" value="Unassembled WGS sequence"/>
</dbReference>
<dbReference type="SUPFAM" id="SSF56112">
    <property type="entry name" value="Protein kinase-like (PK-like)"/>
    <property type="match status" value="1"/>
</dbReference>
<organism evidence="3 4">
    <name type="scientific">Hypocrea virens (strain Gv29-8 / FGSC 10586)</name>
    <name type="common">Gliocladium virens</name>
    <name type="synonym">Trichoderma virens</name>
    <dbReference type="NCBI Taxonomy" id="413071"/>
    <lineage>
        <taxon>Eukaryota</taxon>
        <taxon>Fungi</taxon>
        <taxon>Dikarya</taxon>
        <taxon>Ascomycota</taxon>
        <taxon>Pezizomycotina</taxon>
        <taxon>Sordariomycetes</taxon>
        <taxon>Hypocreomycetidae</taxon>
        <taxon>Hypocreales</taxon>
        <taxon>Hypocreaceae</taxon>
        <taxon>Trichoderma</taxon>
    </lineage>
</organism>
<dbReference type="RefSeq" id="XP_013952129.1">
    <property type="nucleotide sequence ID" value="XM_014096654.2"/>
</dbReference>
<dbReference type="eggNOG" id="KOG3021">
    <property type="taxonomic scope" value="Eukaryota"/>
</dbReference>
<dbReference type="PANTHER" id="PTHR12149">
    <property type="entry name" value="FRUCTOSAMINE 3 KINASE-RELATED PROTEIN"/>
    <property type="match status" value="1"/>
</dbReference>
<gene>
    <name evidence="3" type="ORF">TRIVIDRAFT_129753</name>
</gene>
<dbReference type="GeneID" id="25787474"/>
<sequence>LKVAKGDTGRAIVRGEFESNTLLHSTVPGFVPKPYAWGTYKSFPEYRFFLSEELYETALTKALANLHEKESPSGKYGYPTSFHLGLSTNDSVMCKTWVEFFQKDMQRLIAHDRKVNGEDSIWGDLGFVLCDSVIPWLLSPLTNSESIRPVLVHGNLYNEVCGFKKDSGEAIVFEAAAFWAPKECE</sequence>
<dbReference type="EMBL" id="ABDF02000087">
    <property type="protein sequence ID" value="EHK17928.1"/>
    <property type="molecule type" value="Genomic_DNA"/>
</dbReference>
<dbReference type="HOGENOM" id="CLU_036517_1_0_1"/>
<comment type="caution">
    <text evidence="3">The sequence shown here is derived from an EMBL/GenBank/DDBJ whole genome shotgun (WGS) entry which is preliminary data.</text>
</comment>
<dbReference type="VEuPathDB" id="FungiDB:TRIVIDRAFT_129753"/>
<protein>
    <recommendedName>
        <fullName evidence="1">protein-ribulosamine 3-kinase</fullName>
        <ecNumber evidence="1">2.7.1.172</ecNumber>
    </recommendedName>
</protein>
<dbReference type="EC" id="2.7.1.172" evidence="1"/>
<reference evidence="3 4" key="1">
    <citation type="journal article" date="2011" name="Genome Biol.">
        <title>Comparative genome sequence analysis underscores mycoparasitism as the ancestral life style of Trichoderma.</title>
        <authorList>
            <person name="Kubicek C.P."/>
            <person name="Herrera-Estrella A."/>
            <person name="Seidl-Seiboth V."/>
            <person name="Martinez D.A."/>
            <person name="Druzhinina I.S."/>
            <person name="Thon M."/>
            <person name="Zeilinger S."/>
            <person name="Casas-Flores S."/>
            <person name="Horwitz B.A."/>
            <person name="Mukherjee P.K."/>
            <person name="Mukherjee M."/>
            <person name="Kredics L."/>
            <person name="Alcaraz L.D."/>
            <person name="Aerts A."/>
            <person name="Antal Z."/>
            <person name="Atanasova L."/>
            <person name="Cervantes-Badillo M.G."/>
            <person name="Challacombe J."/>
            <person name="Chertkov O."/>
            <person name="McCluskey K."/>
            <person name="Coulpier F."/>
            <person name="Deshpande N."/>
            <person name="von Doehren H."/>
            <person name="Ebbole D.J."/>
            <person name="Esquivel-Naranjo E.U."/>
            <person name="Fekete E."/>
            <person name="Flipphi M."/>
            <person name="Glaser F."/>
            <person name="Gomez-Rodriguez E.Y."/>
            <person name="Gruber S."/>
            <person name="Han C."/>
            <person name="Henrissat B."/>
            <person name="Hermosa R."/>
            <person name="Hernandez-Onate M."/>
            <person name="Karaffa L."/>
            <person name="Kosti I."/>
            <person name="Le Crom S."/>
            <person name="Lindquist E."/>
            <person name="Lucas S."/>
            <person name="Luebeck M."/>
            <person name="Luebeck P.S."/>
            <person name="Margeot A."/>
            <person name="Metz B."/>
            <person name="Misra M."/>
            <person name="Nevalainen H."/>
            <person name="Omann M."/>
            <person name="Packer N."/>
            <person name="Perrone G."/>
            <person name="Uresti-Rivera E.E."/>
            <person name="Salamov A."/>
            <person name="Schmoll M."/>
            <person name="Seiboth B."/>
            <person name="Shapiro H."/>
            <person name="Sukno S."/>
            <person name="Tamayo-Ramos J.A."/>
            <person name="Tisch D."/>
            <person name="Wiest A."/>
            <person name="Wilkinson H.H."/>
            <person name="Zhang M."/>
            <person name="Coutinho P.M."/>
            <person name="Kenerley C.M."/>
            <person name="Monte E."/>
            <person name="Baker S.E."/>
            <person name="Grigoriev I.V."/>
        </authorList>
    </citation>
    <scope>NUCLEOTIDE SEQUENCE [LARGE SCALE GENOMIC DNA]</scope>
    <source>
        <strain evidence="4">Gv29-8 / FGSC 10586</strain>
    </source>
</reference>
<dbReference type="InParanoid" id="G9N583"/>
<dbReference type="GO" id="GO:0102193">
    <property type="term" value="F:protein-ribulosamine 3-kinase activity"/>
    <property type="evidence" value="ECO:0007669"/>
    <property type="project" value="UniProtKB-EC"/>
</dbReference>